<reference evidence="1" key="1">
    <citation type="journal article" date="2009" name="Rice">
        <title>De Novo Next Generation Sequencing of Plant Genomes.</title>
        <authorList>
            <person name="Rounsley S."/>
            <person name="Marri P.R."/>
            <person name="Yu Y."/>
            <person name="He R."/>
            <person name="Sisneros N."/>
            <person name="Goicoechea J.L."/>
            <person name="Lee S.J."/>
            <person name="Angelova A."/>
            <person name="Kudrna D."/>
            <person name="Luo M."/>
            <person name="Affourtit J."/>
            <person name="Desany B."/>
            <person name="Knight J."/>
            <person name="Niazi F."/>
            <person name="Egholm M."/>
            <person name="Wing R.A."/>
        </authorList>
    </citation>
    <scope>NUCLEOTIDE SEQUENCE [LARGE SCALE GENOMIC DNA]</scope>
    <source>
        <strain evidence="1">cv. IRGC 105608</strain>
    </source>
</reference>
<keyword evidence="2" id="KW-1185">Reference proteome</keyword>
<evidence type="ECO:0000313" key="2">
    <source>
        <dbReference type="Proteomes" id="UP000026960"/>
    </source>
</evidence>
<dbReference type="AlphaFoldDB" id="A0A0D3H9G1"/>
<dbReference type="Gramene" id="OBART09G17930.1">
    <property type="protein sequence ID" value="OBART09G17930.1"/>
    <property type="gene ID" value="OBART09G17930"/>
</dbReference>
<dbReference type="HOGENOM" id="CLU_2487353_0_0_1"/>
<protein>
    <submittedName>
        <fullName evidence="1">Uncharacterized protein</fullName>
    </submittedName>
</protein>
<dbReference type="PaxDb" id="65489-OBART09G17930.1"/>
<reference evidence="1" key="2">
    <citation type="submission" date="2015-03" db="UniProtKB">
        <authorList>
            <consortium name="EnsemblPlants"/>
        </authorList>
    </citation>
    <scope>IDENTIFICATION</scope>
</reference>
<organism evidence="1">
    <name type="scientific">Oryza barthii</name>
    <dbReference type="NCBI Taxonomy" id="65489"/>
    <lineage>
        <taxon>Eukaryota</taxon>
        <taxon>Viridiplantae</taxon>
        <taxon>Streptophyta</taxon>
        <taxon>Embryophyta</taxon>
        <taxon>Tracheophyta</taxon>
        <taxon>Spermatophyta</taxon>
        <taxon>Magnoliopsida</taxon>
        <taxon>Liliopsida</taxon>
        <taxon>Poales</taxon>
        <taxon>Poaceae</taxon>
        <taxon>BOP clade</taxon>
        <taxon>Oryzoideae</taxon>
        <taxon>Oryzeae</taxon>
        <taxon>Oryzinae</taxon>
        <taxon>Oryza</taxon>
    </lineage>
</organism>
<accession>A0A0D3H9G1</accession>
<dbReference type="Proteomes" id="UP000026960">
    <property type="component" value="Chromosome 9"/>
</dbReference>
<sequence>MYSSSSLSCARERWWRMGDGPVWCLTKCRSAARHGEVGASNLYAPIILGSGQQAMSASYASTAAGLMGVWVESGCLSSCGANETNTTPNPLLANAWKKNAKDW</sequence>
<name>A0A0D3H9G1_9ORYZ</name>
<proteinExistence type="predicted"/>
<dbReference type="EnsemblPlants" id="OBART09G17930.1">
    <property type="protein sequence ID" value="OBART09G17930.1"/>
    <property type="gene ID" value="OBART09G17930"/>
</dbReference>
<evidence type="ECO:0000313" key="1">
    <source>
        <dbReference type="EnsemblPlants" id="OBART09G17930.1"/>
    </source>
</evidence>